<reference evidence="1 3" key="1">
    <citation type="submission" date="2013-06" db="EMBL/GenBank/DDBJ databases">
        <title>Rumen cellulosomics: divergent fiber-degrading strategies revealed by comparative genome-wide analysis of six Ruminococcal strains.</title>
        <authorList>
            <person name="Dassa B."/>
            <person name="Borovok I."/>
            <person name="Lamed R."/>
            <person name="Flint H."/>
            <person name="Yeoman C.J."/>
            <person name="White B."/>
            <person name="Bayer E.A."/>
        </authorList>
    </citation>
    <scope>NUCLEOTIDE SEQUENCE [LARGE SCALE GENOMIC DNA]</scope>
    <source>
        <strain evidence="1 3">SY3</strain>
    </source>
</reference>
<evidence type="ECO:0000313" key="1">
    <source>
        <dbReference type="EMBL" id="EXM38693.1"/>
    </source>
</evidence>
<dbReference type="AlphaFoldDB" id="A0A011VVR9"/>
<gene>
    <name evidence="2" type="ORF">RASY3_03140</name>
    <name evidence="1" type="ORF">RASY3_18405</name>
</gene>
<dbReference type="EMBL" id="JEOB01000004">
    <property type="protein sequence ID" value="EXM38693.1"/>
    <property type="molecule type" value="Genomic_DNA"/>
</dbReference>
<evidence type="ECO:0000313" key="2">
    <source>
        <dbReference type="EMBL" id="EXM41047.1"/>
    </source>
</evidence>
<accession>A0A011VVR9</accession>
<organism evidence="1 3">
    <name type="scientific">Ruminococcus albus SY3</name>
    <dbReference type="NCBI Taxonomy" id="1341156"/>
    <lineage>
        <taxon>Bacteria</taxon>
        <taxon>Bacillati</taxon>
        <taxon>Bacillota</taxon>
        <taxon>Clostridia</taxon>
        <taxon>Eubacteriales</taxon>
        <taxon>Oscillospiraceae</taxon>
        <taxon>Ruminococcus</taxon>
    </lineage>
</organism>
<comment type="caution">
    <text evidence="1">The sequence shown here is derived from an EMBL/GenBank/DDBJ whole genome shotgun (WGS) entry which is preliminary data.</text>
</comment>
<protein>
    <submittedName>
        <fullName evidence="1">Uncharacterized protein</fullName>
    </submittedName>
</protein>
<evidence type="ECO:0000313" key="3">
    <source>
        <dbReference type="Proteomes" id="UP000021369"/>
    </source>
</evidence>
<proteinExistence type="predicted"/>
<dbReference type="Proteomes" id="UP000021369">
    <property type="component" value="Unassembled WGS sequence"/>
</dbReference>
<keyword evidence="3" id="KW-1185">Reference proteome</keyword>
<name>A0A011VVR9_RUMAL</name>
<sequence>MKRKHIILSSKIITNILFLSMRTEIALIGKAALDLVLEAQVFLQIIVEKFVLMKIISIGITKISLK</sequence>
<dbReference type="EMBL" id="JEOB01000001">
    <property type="protein sequence ID" value="EXM41047.1"/>
    <property type="molecule type" value="Genomic_DNA"/>
</dbReference>